<accession>A0A6I6CUC5</accession>
<dbReference type="Proteomes" id="UP000427716">
    <property type="component" value="Chromosome"/>
</dbReference>
<dbReference type="AlphaFoldDB" id="A0A6I6CUC5"/>
<dbReference type="KEGG" id="ghl:GM160_01185"/>
<sequence>MSGKDDKPRAAKAKQMPSHPVTSWARLNVLQDTYFSMCEDSYSRYVSLFERLSDYEAWDEERIDLEHELNAKAIGTVVFAGMCVEAAIYDYSAIQLGDSFVRKHFDKMDLVSKWVVIPKYICGVGLSKGGAAFGRLKRLVADRNDLVHCKSKPVSVSDPVLYEQLEREKQDSHDSVNNAYRAVVLLSLEMESVLGARFNPLRSFDKKVNPLLEVPSNLRGVIAECKATFAKSISRD</sequence>
<organism evidence="1 2">
    <name type="scientific">Guyparkeria halophila</name>
    <dbReference type="NCBI Taxonomy" id="47960"/>
    <lineage>
        <taxon>Bacteria</taxon>
        <taxon>Pseudomonadati</taxon>
        <taxon>Pseudomonadota</taxon>
        <taxon>Gammaproteobacteria</taxon>
        <taxon>Chromatiales</taxon>
        <taxon>Thioalkalibacteraceae</taxon>
        <taxon>Guyparkeria</taxon>
    </lineage>
</organism>
<name>A0A6I6CUC5_9GAMM</name>
<keyword evidence="2" id="KW-1185">Reference proteome</keyword>
<reference evidence="1 2" key="1">
    <citation type="submission" date="2019-11" db="EMBL/GenBank/DDBJ databases">
        <authorList>
            <person name="Zhang J."/>
            <person name="Sun C."/>
        </authorList>
    </citation>
    <scope>NUCLEOTIDE SEQUENCE [LARGE SCALE GENOMIC DNA]</scope>
    <source>
        <strain evidence="2">sp2</strain>
    </source>
</reference>
<evidence type="ECO:0000313" key="1">
    <source>
        <dbReference type="EMBL" id="QGT77609.1"/>
    </source>
</evidence>
<evidence type="ECO:0000313" key="2">
    <source>
        <dbReference type="Proteomes" id="UP000427716"/>
    </source>
</evidence>
<proteinExistence type="predicted"/>
<protein>
    <submittedName>
        <fullName evidence="1">Uncharacterized protein</fullName>
    </submittedName>
</protein>
<gene>
    <name evidence="1" type="ORF">GM160_01185</name>
</gene>
<dbReference type="RefSeq" id="WP_156227535.1">
    <property type="nucleotide sequence ID" value="NZ_CP046415.1"/>
</dbReference>
<dbReference type="EMBL" id="CP046415">
    <property type="protein sequence ID" value="QGT77609.1"/>
    <property type="molecule type" value="Genomic_DNA"/>
</dbReference>